<dbReference type="Gramene" id="Solyc07g005420.2.1">
    <property type="protein sequence ID" value="Solyc07g005420.2.1.1"/>
    <property type="gene ID" value="Solyc07g005420.2"/>
</dbReference>
<keyword evidence="3" id="KW-1185">Reference proteome</keyword>
<accession>A0A3Q7H5W8</accession>
<protein>
    <submittedName>
        <fullName evidence="2">Uncharacterized protein</fullName>
    </submittedName>
</protein>
<dbReference type="PaxDb" id="4081-Solyc07g005420.1.1"/>
<keyword evidence="1" id="KW-0472">Membrane</keyword>
<feature type="transmembrane region" description="Helical" evidence="1">
    <location>
        <begin position="7"/>
        <end position="34"/>
    </location>
</feature>
<organism evidence="2">
    <name type="scientific">Solanum lycopersicum</name>
    <name type="common">Tomato</name>
    <name type="synonym">Lycopersicon esculentum</name>
    <dbReference type="NCBI Taxonomy" id="4081"/>
    <lineage>
        <taxon>Eukaryota</taxon>
        <taxon>Viridiplantae</taxon>
        <taxon>Streptophyta</taxon>
        <taxon>Embryophyta</taxon>
        <taxon>Tracheophyta</taxon>
        <taxon>Spermatophyta</taxon>
        <taxon>Magnoliopsida</taxon>
        <taxon>eudicotyledons</taxon>
        <taxon>Gunneridae</taxon>
        <taxon>Pentapetalae</taxon>
        <taxon>asterids</taxon>
        <taxon>lamiids</taxon>
        <taxon>Solanales</taxon>
        <taxon>Solanaceae</taxon>
        <taxon>Solanoideae</taxon>
        <taxon>Solaneae</taxon>
        <taxon>Solanum</taxon>
        <taxon>Solanum subgen. Lycopersicon</taxon>
    </lineage>
</organism>
<evidence type="ECO:0000313" key="3">
    <source>
        <dbReference type="Proteomes" id="UP000004994"/>
    </source>
</evidence>
<dbReference type="Proteomes" id="UP000004994">
    <property type="component" value="Chromosome 7"/>
</dbReference>
<keyword evidence="1" id="KW-1133">Transmembrane helix</keyword>
<dbReference type="AlphaFoldDB" id="A0A3Q7H5W8"/>
<keyword evidence="1" id="KW-0812">Transmembrane</keyword>
<dbReference type="InParanoid" id="A0A3Q7H5W8"/>
<reference evidence="2" key="1">
    <citation type="journal article" date="2012" name="Nature">
        <title>The tomato genome sequence provides insights into fleshy fruit evolution.</title>
        <authorList>
            <consortium name="Tomato Genome Consortium"/>
        </authorList>
    </citation>
    <scope>NUCLEOTIDE SEQUENCE [LARGE SCALE GENOMIC DNA]</scope>
    <source>
        <strain evidence="2">cv. Heinz 1706</strain>
    </source>
</reference>
<name>A0A3Q7H5W8_SOLLC</name>
<evidence type="ECO:0000313" key="2">
    <source>
        <dbReference type="EnsemblPlants" id="Solyc07g005420.2.1.1"/>
    </source>
</evidence>
<proteinExistence type="predicted"/>
<sequence>MSNCINIYTIVICVCSLLILSESKFLLLLLFMLLPPIRDITDVEFSRNMTLVEAA</sequence>
<reference evidence="2" key="2">
    <citation type="submission" date="2019-01" db="UniProtKB">
        <authorList>
            <consortium name="EnsemblPlants"/>
        </authorList>
    </citation>
    <scope>IDENTIFICATION</scope>
    <source>
        <strain evidence="2">cv. Heinz 1706</strain>
    </source>
</reference>
<dbReference type="EnsemblPlants" id="Solyc07g005420.2.1">
    <property type="protein sequence ID" value="Solyc07g005420.2.1.1"/>
    <property type="gene ID" value="Solyc07g005420.2"/>
</dbReference>
<evidence type="ECO:0000256" key="1">
    <source>
        <dbReference type="SAM" id="Phobius"/>
    </source>
</evidence>